<reference evidence="2" key="2">
    <citation type="submission" date="2020-10" db="EMBL/GenBank/DDBJ databases">
        <title>High-Quality Genome Resource of Clonostachys rosea strain S41 by Oxford Nanopore Long-Read Sequencing.</title>
        <authorList>
            <person name="Wang H."/>
        </authorList>
    </citation>
    <scope>NUCLEOTIDE SEQUENCE</scope>
    <source>
        <strain evidence="2">S41</strain>
    </source>
</reference>
<evidence type="ECO:0008006" key="3">
    <source>
        <dbReference type="Google" id="ProtNLM"/>
    </source>
</evidence>
<dbReference type="InterPro" id="IPR036444">
    <property type="entry name" value="PLipase_A2_dom_sf"/>
</dbReference>
<protein>
    <recommendedName>
        <fullName evidence="3">Secretory phospholipase A2</fullName>
    </recommendedName>
</protein>
<proteinExistence type="predicted"/>
<dbReference type="Pfam" id="PF09056">
    <property type="entry name" value="Phospholip_A2_3"/>
    <property type="match status" value="1"/>
</dbReference>
<dbReference type="InterPro" id="IPR015141">
    <property type="entry name" value="PLipase_A2_prok/fun"/>
</dbReference>
<gene>
    <name evidence="1" type="ORF">BN869_000011434_1</name>
    <name evidence="2" type="ORF">IM811_001778</name>
</gene>
<evidence type="ECO:0000313" key="1">
    <source>
        <dbReference type="EMBL" id="CEO55376.1"/>
    </source>
</evidence>
<sequence length="175" mass="19375">MKFATVLTFAAGVFSMPARRSNSSDIANTDEYLFSISLPAFSAKHSAKDPASLDWTTDGCTKSPDNPLGFNFLPACHRHDFGYNNYRDQSRFTESGKKKIDDNFLSDLKYLCESEKPKLACDALAEVYYAAVRAFGGDDASPGKRSNELETIYKTKLAQYEAVVEEAQAKGELPQ</sequence>
<name>A0A0B7KL03_BIOOC</name>
<dbReference type="EMBL" id="CDPU01000051">
    <property type="protein sequence ID" value="CEO55376.1"/>
    <property type="molecule type" value="Genomic_DNA"/>
</dbReference>
<dbReference type="Proteomes" id="UP000616885">
    <property type="component" value="Unassembled WGS sequence"/>
</dbReference>
<dbReference type="SUPFAM" id="SSF48619">
    <property type="entry name" value="Phospholipase A2, PLA2"/>
    <property type="match status" value="1"/>
</dbReference>
<dbReference type="EMBL" id="JADCTT010000001">
    <property type="protein sequence ID" value="KAF9760084.1"/>
    <property type="molecule type" value="Genomic_DNA"/>
</dbReference>
<evidence type="ECO:0000313" key="2">
    <source>
        <dbReference type="EMBL" id="KAF9760084.1"/>
    </source>
</evidence>
<dbReference type="Gene3D" id="1.20.90.10">
    <property type="entry name" value="Phospholipase A2 domain"/>
    <property type="match status" value="1"/>
</dbReference>
<organism evidence="1">
    <name type="scientific">Bionectria ochroleuca</name>
    <name type="common">Gliocladium roseum</name>
    <dbReference type="NCBI Taxonomy" id="29856"/>
    <lineage>
        <taxon>Eukaryota</taxon>
        <taxon>Fungi</taxon>
        <taxon>Dikarya</taxon>
        <taxon>Ascomycota</taxon>
        <taxon>Pezizomycotina</taxon>
        <taxon>Sordariomycetes</taxon>
        <taxon>Hypocreomycetidae</taxon>
        <taxon>Hypocreales</taxon>
        <taxon>Bionectriaceae</taxon>
        <taxon>Clonostachys</taxon>
    </lineage>
</organism>
<reference evidence="1" key="1">
    <citation type="submission" date="2015-01" db="EMBL/GenBank/DDBJ databases">
        <authorList>
            <person name="Durling Mikael"/>
        </authorList>
    </citation>
    <scope>NUCLEOTIDE SEQUENCE</scope>
</reference>
<accession>A0A0B7KL03</accession>
<dbReference type="GO" id="GO:0050482">
    <property type="term" value="P:arachidonate secretion"/>
    <property type="evidence" value="ECO:0007669"/>
    <property type="project" value="InterPro"/>
</dbReference>
<dbReference type="GO" id="GO:0004623">
    <property type="term" value="F:phospholipase A2 activity"/>
    <property type="evidence" value="ECO:0007669"/>
    <property type="project" value="InterPro"/>
</dbReference>
<dbReference type="AlphaFoldDB" id="A0A0B7KL03"/>
<dbReference type="GO" id="GO:0006644">
    <property type="term" value="P:phospholipid metabolic process"/>
    <property type="evidence" value="ECO:0007669"/>
    <property type="project" value="InterPro"/>
</dbReference>